<proteinExistence type="predicted"/>
<organism evidence="2 3">
    <name type="scientific">Candidatus Proximibacter danicus</name>
    <dbReference type="NCBI Taxonomy" id="2954365"/>
    <lineage>
        <taxon>Bacteria</taxon>
        <taxon>Pseudomonadati</taxon>
        <taxon>Pseudomonadota</taxon>
        <taxon>Betaproteobacteria</taxon>
        <taxon>Candidatus Proximibacter</taxon>
    </lineage>
</organism>
<keyword evidence="1" id="KW-0812">Transmembrane</keyword>
<feature type="transmembrane region" description="Helical" evidence="1">
    <location>
        <begin position="100"/>
        <end position="118"/>
    </location>
</feature>
<dbReference type="Gene3D" id="1.25.40.10">
    <property type="entry name" value="Tetratricopeptide repeat domain"/>
    <property type="match status" value="1"/>
</dbReference>
<sequence length="435" mass="47869">MSAQITQIAVPEITPFWQRMPKFFLYPLHTEPLLYMGFLAAATLLGFVLPVPSPFDHLIVHAGVWLAFIRYAYKTLDQTARGLLTPDQHKFEADPERTNLPYKQFGIFMVMGFALSVAQSMGGLVLGAVAIFATLAMPASVMILALTRSFWAGLNPLGVMSMMSMIGLPYLGLCAFLFLLMASEQALSMFLAPLVSPWLLLPVVNFVAMYFTLIMFNMMGYVVHQYHGALGVDQDAKAGPAAGAKEESGAEAIGRLVGAGQIDQALELAYEEQRIAPENLAVQQRYHKLLQLAGRTDRLLSHGPRYLSLLLKKGMGGDALALYKLMQGHNEKFETEQPAQLLELAEAARKARDFTQALALVKGFDKRFPRNPAIPSVYLFAAKILSENYKQESGARQILNTLTERYPEHPAGIEARQYLAVLDKLAQSAPSAVGA</sequence>
<feature type="transmembrane region" description="Helical" evidence="1">
    <location>
        <begin position="159"/>
        <end position="182"/>
    </location>
</feature>
<keyword evidence="1" id="KW-0472">Membrane</keyword>
<feature type="transmembrane region" description="Helical" evidence="1">
    <location>
        <begin position="32"/>
        <end position="49"/>
    </location>
</feature>
<evidence type="ECO:0000313" key="2">
    <source>
        <dbReference type="EMBL" id="MBK8524088.1"/>
    </source>
</evidence>
<keyword evidence="1" id="KW-1133">Transmembrane helix</keyword>
<dbReference type="InterPro" id="IPR011990">
    <property type="entry name" value="TPR-like_helical_dom_sf"/>
</dbReference>
<feature type="transmembrane region" description="Helical" evidence="1">
    <location>
        <begin position="124"/>
        <end position="147"/>
    </location>
</feature>
<feature type="transmembrane region" description="Helical" evidence="1">
    <location>
        <begin position="194"/>
        <end position="216"/>
    </location>
</feature>
<accession>A0A9D7K0M9</accession>
<evidence type="ECO:0000313" key="3">
    <source>
        <dbReference type="Proteomes" id="UP000886689"/>
    </source>
</evidence>
<name>A0A9D7K0M9_9PROT</name>
<dbReference type="Proteomes" id="UP000886689">
    <property type="component" value="Unassembled WGS sequence"/>
</dbReference>
<gene>
    <name evidence="2" type="ORF">IPL58_08115</name>
</gene>
<evidence type="ECO:0008006" key="4">
    <source>
        <dbReference type="Google" id="ProtNLM"/>
    </source>
</evidence>
<dbReference type="AlphaFoldDB" id="A0A9D7K0M9"/>
<evidence type="ECO:0000256" key="1">
    <source>
        <dbReference type="SAM" id="Phobius"/>
    </source>
</evidence>
<protein>
    <recommendedName>
        <fullName evidence="4">Tetratricopeptide repeat protein</fullName>
    </recommendedName>
</protein>
<dbReference type="EMBL" id="JADJUC010000006">
    <property type="protein sequence ID" value="MBK8524088.1"/>
    <property type="molecule type" value="Genomic_DNA"/>
</dbReference>
<comment type="caution">
    <text evidence="2">The sequence shown here is derived from an EMBL/GenBank/DDBJ whole genome shotgun (WGS) entry which is preliminary data.</text>
</comment>
<reference evidence="2" key="1">
    <citation type="submission" date="2020-10" db="EMBL/GenBank/DDBJ databases">
        <title>Connecting structure to function with the recovery of over 1000 high-quality activated sludge metagenome-assembled genomes encoding full-length rRNA genes using long-read sequencing.</title>
        <authorList>
            <person name="Singleton C.M."/>
            <person name="Petriglieri F."/>
            <person name="Kristensen J.M."/>
            <person name="Kirkegaard R.H."/>
            <person name="Michaelsen T.Y."/>
            <person name="Andersen M.H."/>
            <person name="Karst S.M."/>
            <person name="Dueholm M.S."/>
            <person name="Nielsen P.H."/>
            <person name="Albertsen M."/>
        </authorList>
    </citation>
    <scope>NUCLEOTIDE SEQUENCE</scope>
    <source>
        <strain evidence="2">Hirt_18-Q3-R61-65_BATAC.395</strain>
    </source>
</reference>